<evidence type="ECO:0000256" key="2">
    <source>
        <dbReference type="SAM" id="SignalP"/>
    </source>
</evidence>
<dbReference type="AlphaFoldDB" id="A0A0R3DPD8"/>
<evidence type="ECO:0000256" key="1">
    <source>
        <dbReference type="SAM" id="MobiDB-lite"/>
    </source>
</evidence>
<protein>
    <submittedName>
        <fullName evidence="3">Uncharacterized protein</fullName>
    </submittedName>
</protein>
<dbReference type="Proteomes" id="UP000051936">
    <property type="component" value="Unassembled WGS sequence"/>
</dbReference>
<gene>
    <name evidence="3" type="ORF">AOQ71_17635</name>
</gene>
<feature type="compositionally biased region" description="Low complexity" evidence="1">
    <location>
        <begin position="36"/>
        <end position="70"/>
    </location>
</feature>
<organism evidence="3 4">
    <name type="scientific">Bradyrhizobium manausense</name>
    <dbReference type="NCBI Taxonomy" id="989370"/>
    <lineage>
        <taxon>Bacteria</taxon>
        <taxon>Pseudomonadati</taxon>
        <taxon>Pseudomonadota</taxon>
        <taxon>Alphaproteobacteria</taxon>
        <taxon>Hyphomicrobiales</taxon>
        <taxon>Nitrobacteraceae</taxon>
        <taxon>Bradyrhizobium</taxon>
    </lineage>
</organism>
<feature type="signal peptide" evidence="2">
    <location>
        <begin position="1"/>
        <end position="22"/>
    </location>
</feature>
<dbReference type="EMBL" id="LJYG01000076">
    <property type="protein sequence ID" value="KRQ11703.1"/>
    <property type="molecule type" value="Genomic_DNA"/>
</dbReference>
<feature type="chain" id="PRO_5006435659" evidence="2">
    <location>
        <begin position="23"/>
        <end position="142"/>
    </location>
</feature>
<feature type="compositionally biased region" description="Polar residues" evidence="1">
    <location>
        <begin position="118"/>
        <end position="142"/>
    </location>
</feature>
<keyword evidence="4" id="KW-1185">Reference proteome</keyword>
<dbReference type="OrthoDB" id="8256365at2"/>
<proteinExistence type="predicted"/>
<accession>A0A0R3DPD8</accession>
<dbReference type="RefSeq" id="WP_057748464.1">
    <property type="nucleotide sequence ID" value="NZ_LJYG01000076.1"/>
</dbReference>
<keyword evidence="2" id="KW-0732">Signal</keyword>
<comment type="caution">
    <text evidence="3">The sequence shown here is derived from an EMBL/GenBank/DDBJ whole genome shotgun (WGS) entry which is preliminary data.</text>
</comment>
<feature type="compositionally biased region" description="Polar residues" evidence="1">
    <location>
        <begin position="71"/>
        <end position="93"/>
    </location>
</feature>
<sequence>MRTHLTIAALALLLGAASPALAQKSMTGGTGGSAAVGGTSASTVGTGGTSTSATGSTGSSIASCGSAASVNGKSHTGVSMNKGNGPVLNSNARAQAHEGGTFSRSHTRTKVKAGEEVGSTTKTMSHTPGSKPSMSTTSTTVR</sequence>
<evidence type="ECO:0000313" key="3">
    <source>
        <dbReference type="EMBL" id="KRQ11703.1"/>
    </source>
</evidence>
<reference evidence="3 4" key="1">
    <citation type="submission" date="2015-09" db="EMBL/GenBank/DDBJ databases">
        <title>Draft Genome Sequence of Bradyrhizobium manausense Strain BR 3351T, a Novel Symbiotic Nitrogen-Fixing Alphaproteobacterium Isolated from Brazilian Amazon Rain Forest.</title>
        <authorList>
            <person name="De Araujo J.L."/>
            <person name="Zilli J.E."/>
        </authorList>
    </citation>
    <scope>NUCLEOTIDE SEQUENCE [LARGE SCALE GENOMIC DNA]</scope>
    <source>
        <strain evidence="3 4">BR3351</strain>
    </source>
</reference>
<name>A0A0R3DPD8_9BRAD</name>
<evidence type="ECO:0000313" key="4">
    <source>
        <dbReference type="Proteomes" id="UP000051936"/>
    </source>
</evidence>
<feature type="region of interest" description="Disordered" evidence="1">
    <location>
        <begin position="25"/>
        <end position="142"/>
    </location>
</feature>